<reference evidence="1 2" key="1">
    <citation type="submission" date="2018-01" db="EMBL/GenBank/DDBJ databases">
        <title>Geographic spread and resistance mechanisms of dominant carbapenem-resistant Enterobacter cloacae complex clones ST171 and ST78.</title>
        <authorList>
            <person name="Gomez-Simmonds A."/>
            <person name="Annavajhala M.K."/>
            <person name="Wang Z."/>
            <person name="Macesic N."/>
            <person name="Hu Y."/>
            <person name="Giddins M.J."/>
            <person name="O'Malley A."/>
            <person name="Toussaint N.C."/>
            <person name="Whittier S."/>
            <person name="Torres V.J."/>
            <person name="Uhlemann A.-C."/>
        </authorList>
    </citation>
    <scope>NUCLEOTIDE SEQUENCE [LARGE SCALE GENOMIC DNA]</scope>
    <source>
        <strain evidence="1 2">78</strain>
    </source>
</reference>
<gene>
    <name evidence="1" type="ORF">C1O12_18225</name>
</gene>
<organism evidence="1 2">
    <name type="scientific">Enterobacter hormaechei</name>
    <dbReference type="NCBI Taxonomy" id="158836"/>
    <lineage>
        <taxon>Bacteria</taxon>
        <taxon>Pseudomonadati</taxon>
        <taxon>Pseudomonadota</taxon>
        <taxon>Gammaproteobacteria</taxon>
        <taxon>Enterobacterales</taxon>
        <taxon>Enterobacteriaceae</taxon>
        <taxon>Enterobacter</taxon>
        <taxon>Enterobacter cloacae complex</taxon>
    </lineage>
</organism>
<protein>
    <submittedName>
        <fullName evidence="1">Uncharacterized protein</fullName>
    </submittedName>
</protein>
<accession>A0A3S0IV72</accession>
<dbReference type="GeneID" id="99707709"/>
<evidence type="ECO:0000313" key="2">
    <source>
        <dbReference type="Proteomes" id="UP000244004"/>
    </source>
</evidence>
<name>A0A3S0IV72_9ENTR</name>
<proteinExistence type="predicted"/>
<sequence>MKALFLAVCAMAFSLHAMADCQLVSSQQKLSYGRMSAAERQAEGNRLIEMPEKQIVLNVICDEPSRIRLFLGSNVPKGHEFGFGDNGVMRVTAAQATVDDRTVNLAAIHAGDPWVTNGGVREIAPALNEGIAFINGQELRGKTASVTLTIKPRFKSNHITDREVWRGNLRVRMDVQ</sequence>
<dbReference type="RefSeq" id="WP_022649547.1">
    <property type="nucleotide sequence ID" value="NZ_AP025764.1"/>
</dbReference>
<dbReference type="AlphaFoldDB" id="A0A3S0IV72"/>
<dbReference type="EMBL" id="PNXT01000001">
    <property type="protein sequence ID" value="PTX90194.1"/>
    <property type="molecule type" value="Genomic_DNA"/>
</dbReference>
<comment type="caution">
    <text evidence="1">The sequence shown here is derived from an EMBL/GenBank/DDBJ whole genome shotgun (WGS) entry which is preliminary data.</text>
</comment>
<dbReference type="Proteomes" id="UP000244004">
    <property type="component" value="Unassembled WGS sequence"/>
</dbReference>
<evidence type="ECO:0000313" key="1">
    <source>
        <dbReference type="EMBL" id="PTX90194.1"/>
    </source>
</evidence>